<gene>
    <name evidence="1" type="ORF">KILIM_045_00020</name>
</gene>
<dbReference type="EMBL" id="BAHD01000045">
    <property type="protein sequence ID" value="GAB96671.1"/>
    <property type="molecule type" value="Genomic_DNA"/>
</dbReference>
<evidence type="ECO:0000313" key="1">
    <source>
        <dbReference type="EMBL" id="GAB96671.1"/>
    </source>
</evidence>
<organism evidence="1 2">
    <name type="scientific">Kineosphaera limosa NBRC 100340</name>
    <dbReference type="NCBI Taxonomy" id="1184609"/>
    <lineage>
        <taxon>Bacteria</taxon>
        <taxon>Bacillati</taxon>
        <taxon>Actinomycetota</taxon>
        <taxon>Actinomycetes</taxon>
        <taxon>Micrococcales</taxon>
        <taxon>Dermatophilaceae</taxon>
        <taxon>Kineosphaera</taxon>
    </lineage>
</organism>
<dbReference type="AlphaFoldDB" id="K6WS46"/>
<dbReference type="RefSeq" id="WP_006593203.1">
    <property type="nucleotide sequence ID" value="NZ_BAHD01000045.1"/>
</dbReference>
<comment type="caution">
    <text evidence="1">The sequence shown here is derived from an EMBL/GenBank/DDBJ whole genome shotgun (WGS) entry which is preliminary data.</text>
</comment>
<evidence type="ECO:0000313" key="2">
    <source>
        <dbReference type="Proteomes" id="UP000008366"/>
    </source>
</evidence>
<reference evidence="1 2" key="1">
    <citation type="submission" date="2012-08" db="EMBL/GenBank/DDBJ databases">
        <title>Whole genome shotgun sequence of Kineosphaera limosa NBRC 100340.</title>
        <authorList>
            <person name="Yoshida I."/>
            <person name="Isaki S."/>
            <person name="Hosoyama A."/>
            <person name="Tsuchikane K."/>
            <person name="Katsumata H."/>
            <person name="Ando Y."/>
            <person name="Ohji S."/>
            <person name="Hamada M."/>
            <person name="Tamura T."/>
            <person name="Yamazoe A."/>
            <person name="Yamazaki S."/>
            <person name="Fujita N."/>
        </authorList>
    </citation>
    <scope>NUCLEOTIDE SEQUENCE [LARGE SCALE GENOMIC DNA]</scope>
    <source>
        <strain evidence="1 2">NBRC 100340</strain>
    </source>
</reference>
<keyword evidence="2" id="KW-1185">Reference proteome</keyword>
<name>K6WS46_9MICO</name>
<accession>K6WS46</accession>
<dbReference type="Proteomes" id="UP000008366">
    <property type="component" value="Unassembled WGS sequence"/>
</dbReference>
<protein>
    <submittedName>
        <fullName evidence="1">Uncharacterized protein</fullName>
    </submittedName>
</protein>
<sequence>MRAVELATTATLTALAFVTPHHLSRGQLAAYSAAKCALAGVIVADAVHQDLIEEPTEEGLVEVLPASVVQAVRERPAATLLAFAGAGAALQAVSMPLELKVDRVAHEWLQRQGVGQPRALFAAVTAATSVLAFFAPRSA</sequence>
<proteinExistence type="predicted"/>